<evidence type="ECO:0000256" key="1">
    <source>
        <dbReference type="SAM" id="Phobius"/>
    </source>
</evidence>
<gene>
    <name evidence="2" type="ORF">KTO63_01465</name>
</gene>
<keyword evidence="1" id="KW-1133">Transmembrane helix</keyword>
<organism evidence="2 3">
    <name type="scientific">Pinibacter aurantiacus</name>
    <dbReference type="NCBI Taxonomy" id="2851599"/>
    <lineage>
        <taxon>Bacteria</taxon>
        <taxon>Pseudomonadati</taxon>
        <taxon>Bacteroidota</taxon>
        <taxon>Chitinophagia</taxon>
        <taxon>Chitinophagales</taxon>
        <taxon>Chitinophagaceae</taxon>
        <taxon>Pinibacter</taxon>
    </lineage>
</organism>
<comment type="caution">
    <text evidence="2">The sequence shown here is derived from an EMBL/GenBank/DDBJ whole genome shotgun (WGS) entry which is preliminary data.</text>
</comment>
<reference evidence="2" key="1">
    <citation type="submission" date="2021-06" db="EMBL/GenBank/DDBJ databases">
        <authorList>
            <person name="Huq M.A."/>
        </authorList>
    </citation>
    <scope>NUCLEOTIDE SEQUENCE</scope>
    <source>
        <strain evidence="2">MAH-26</strain>
    </source>
</reference>
<keyword evidence="1" id="KW-0812">Transmembrane</keyword>
<evidence type="ECO:0000313" key="3">
    <source>
        <dbReference type="Proteomes" id="UP000812270"/>
    </source>
</evidence>
<name>A0A9E2S548_9BACT</name>
<evidence type="ECO:0008006" key="4">
    <source>
        <dbReference type="Google" id="ProtNLM"/>
    </source>
</evidence>
<dbReference type="AlphaFoldDB" id="A0A9E2S548"/>
<keyword evidence="1" id="KW-0472">Membrane</keyword>
<dbReference type="Proteomes" id="UP000812270">
    <property type="component" value="Unassembled WGS sequence"/>
</dbReference>
<accession>A0A9E2S548</accession>
<keyword evidence="3" id="KW-1185">Reference proteome</keyword>
<dbReference type="RefSeq" id="WP_217789341.1">
    <property type="nucleotide sequence ID" value="NZ_JAHSPG010000001.1"/>
</dbReference>
<dbReference type="EMBL" id="JAHSPG010000001">
    <property type="protein sequence ID" value="MBV4355797.1"/>
    <property type="molecule type" value="Genomic_DNA"/>
</dbReference>
<sequence>MKLFLIIGGLFLIIFTGLVPLPRKIQEYKTQKEGEIVETVVIRVESCVNHKALLIFKYNDQRYDKWIDCNIDYKKGDILRLKHLEDSDIFLFEQEDVTRQFIASGFLIVFGLIFVVKGFKYKS</sequence>
<feature type="transmembrane region" description="Helical" evidence="1">
    <location>
        <begin position="101"/>
        <end position="119"/>
    </location>
</feature>
<protein>
    <recommendedName>
        <fullName evidence="4">DUF3592 domain-containing protein</fullName>
    </recommendedName>
</protein>
<evidence type="ECO:0000313" key="2">
    <source>
        <dbReference type="EMBL" id="MBV4355797.1"/>
    </source>
</evidence>
<proteinExistence type="predicted"/>